<dbReference type="SUPFAM" id="SSF142433">
    <property type="entry name" value="CinA-like"/>
    <property type="match status" value="1"/>
</dbReference>
<evidence type="ECO:0000313" key="2">
    <source>
        <dbReference type="EMBL" id="MCL6677726.1"/>
    </source>
</evidence>
<comment type="caution">
    <text evidence="2">The sequence shown here is derived from an EMBL/GenBank/DDBJ whole genome shotgun (WGS) entry which is preliminary data.</text>
</comment>
<dbReference type="Pfam" id="PF02464">
    <property type="entry name" value="CinA"/>
    <property type="match status" value="1"/>
</dbReference>
<keyword evidence="3" id="KW-1185">Reference proteome</keyword>
<organism evidence="2 3">
    <name type="scientific">Sphingomonas anseongensis</name>
    <dbReference type="NCBI Taxonomy" id="2908207"/>
    <lineage>
        <taxon>Bacteria</taxon>
        <taxon>Pseudomonadati</taxon>
        <taxon>Pseudomonadota</taxon>
        <taxon>Alphaproteobacteria</taxon>
        <taxon>Sphingomonadales</taxon>
        <taxon>Sphingomonadaceae</taxon>
        <taxon>Sphingomonas</taxon>
    </lineage>
</organism>
<dbReference type="RefSeq" id="WP_249866723.1">
    <property type="nucleotide sequence ID" value="NZ_JAMGBC010000001.1"/>
</dbReference>
<sequence>MSETLEPALPDDLDERAERLMHALCDRGWKIATAESCTGGMLAALLTDIEGAGHGFERGFVTYTKDSKAELLGIDRGLLDNNDAVSEAVARAMAEGALERSCSDVALGVTGFAGPAGDGHEEGLVHMALARRGQATRQRVEHFGPAGRGPVRIKALRCMLEMLQESLDES</sequence>
<dbReference type="EMBL" id="JAMGBC010000001">
    <property type="protein sequence ID" value="MCL6677726.1"/>
    <property type="molecule type" value="Genomic_DNA"/>
</dbReference>
<evidence type="ECO:0000313" key="3">
    <source>
        <dbReference type="Proteomes" id="UP001165343"/>
    </source>
</evidence>
<dbReference type="Proteomes" id="UP001165343">
    <property type="component" value="Unassembled WGS sequence"/>
</dbReference>
<gene>
    <name evidence="2" type="ORF">LZ519_00100</name>
</gene>
<name>A0ABT0RBU6_9SPHN</name>
<reference evidence="2" key="1">
    <citation type="submission" date="2022-05" db="EMBL/GenBank/DDBJ databases">
        <authorList>
            <person name="Jo J.-H."/>
            <person name="Im W.-T."/>
        </authorList>
    </citation>
    <scope>NUCLEOTIDE SEQUENCE</scope>
    <source>
        <strain evidence="2">RG327</strain>
    </source>
</reference>
<protein>
    <submittedName>
        <fullName evidence="2">CinA family protein</fullName>
    </submittedName>
</protein>
<proteinExistence type="predicted"/>
<accession>A0ABT0RBU6</accession>
<evidence type="ECO:0000259" key="1">
    <source>
        <dbReference type="Pfam" id="PF02464"/>
    </source>
</evidence>
<dbReference type="InterPro" id="IPR036653">
    <property type="entry name" value="CinA-like_C"/>
</dbReference>
<dbReference type="Gene3D" id="3.90.950.20">
    <property type="entry name" value="CinA-like"/>
    <property type="match status" value="1"/>
</dbReference>
<dbReference type="NCBIfam" id="TIGR00199">
    <property type="entry name" value="PncC_domain"/>
    <property type="match status" value="1"/>
</dbReference>
<feature type="domain" description="CinA C-terminal" evidence="1">
    <location>
        <begin position="16"/>
        <end position="166"/>
    </location>
</feature>
<dbReference type="InterPro" id="IPR008136">
    <property type="entry name" value="CinA_C"/>
</dbReference>